<dbReference type="SMART" id="SM00530">
    <property type="entry name" value="HTH_XRE"/>
    <property type="match status" value="1"/>
</dbReference>
<keyword evidence="3" id="KW-1185">Reference proteome</keyword>
<evidence type="ECO:0000259" key="1">
    <source>
        <dbReference type="PROSITE" id="PS50943"/>
    </source>
</evidence>
<dbReference type="AlphaFoldDB" id="A0A495VRX6"/>
<organism evidence="2 3">
    <name type="scientific">Saccharothrix australiensis</name>
    <dbReference type="NCBI Taxonomy" id="2072"/>
    <lineage>
        <taxon>Bacteria</taxon>
        <taxon>Bacillati</taxon>
        <taxon>Actinomycetota</taxon>
        <taxon>Actinomycetes</taxon>
        <taxon>Pseudonocardiales</taxon>
        <taxon>Pseudonocardiaceae</taxon>
        <taxon>Saccharothrix</taxon>
    </lineage>
</organism>
<dbReference type="CDD" id="cd00093">
    <property type="entry name" value="HTH_XRE"/>
    <property type="match status" value="1"/>
</dbReference>
<dbReference type="RefSeq" id="WP_121001230.1">
    <property type="nucleotide sequence ID" value="NZ_RBXO01000001.1"/>
</dbReference>
<evidence type="ECO:0000313" key="3">
    <source>
        <dbReference type="Proteomes" id="UP000282084"/>
    </source>
</evidence>
<comment type="caution">
    <text evidence="2">The sequence shown here is derived from an EMBL/GenBank/DDBJ whole genome shotgun (WGS) entry which is preliminary data.</text>
</comment>
<dbReference type="Gene3D" id="1.10.260.40">
    <property type="entry name" value="lambda repressor-like DNA-binding domains"/>
    <property type="match status" value="1"/>
</dbReference>
<reference evidence="2 3" key="1">
    <citation type="submission" date="2018-10" db="EMBL/GenBank/DDBJ databases">
        <title>Sequencing the genomes of 1000 actinobacteria strains.</title>
        <authorList>
            <person name="Klenk H.-P."/>
        </authorList>
    </citation>
    <scope>NUCLEOTIDE SEQUENCE [LARGE SCALE GENOMIC DNA]</scope>
    <source>
        <strain evidence="2 3">DSM 43800</strain>
    </source>
</reference>
<feature type="domain" description="HTH cro/C1-type" evidence="1">
    <location>
        <begin position="17"/>
        <end position="74"/>
    </location>
</feature>
<evidence type="ECO:0000313" key="2">
    <source>
        <dbReference type="EMBL" id="RKT52004.1"/>
    </source>
</evidence>
<dbReference type="InterPro" id="IPR001387">
    <property type="entry name" value="Cro/C1-type_HTH"/>
</dbReference>
<accession>A0A495VRX6</accession>
<protein>
    <submittedName>
        <fullName evidence="2">Helix-turn-helix protein</fullName>
    </submittedName>
</protein>
<dbReference type="Proteomes" id="UP000282084">
    <property type="component" value="Unassembled WGS sequence"/>
</dbReference>
<dbReference type="OrthoDB" id="2991476at2"/>
<gene>
    <name evidence="2" type="ORF">C8E97_0495</name>
</gene>
<dbReference type="PROSITE" id="PS50943">
    <property type="entry name" value="HTH_CROC1"/>
    <property type="match status" value="1"/>
</dbReference>
<dbReference type="InterPro" id="IPR010982">
    <property type="entry name" value="Lambda_DNA-bd_dom_sf"/>
</dbReference>
<proteinExistence type="predicted"/>
<dbReference type="InterPro" id="IPR043917">
    <property type="entry name" value="DUF5753"/>
</dbReference>
<dbReference type="Pfam" id="PF19054">
    <property type="entry name" value="DUF5753"/>
    <property type="match status" value="1"/>
</dbReference>
<name>A0A495VRX6_9PSEU</name>
<dbReference type="EMBL" id="RBXO01000001">
    <property type="protein sequence ID" value="RKT52004.1"/>
    <property type="molecule type" value="Genomic_DNA"/>
</dbReference>
<sequence length="293" mass="32968">MTVRRVHTEHVQVAATLRRMREHAKVTREEAATLLGCTVSKIGDLETGRSRPKPVELERLLDHFGVVGDERAELLRFARTARGRRAPSPYTAATVPNNHRRIVDLEAQAVSSLCYSGELVPGILQVPGYAKALLDWSWSGRPDEVAKLLDLRMERGKLLTRTHRPPLRYWCILGEGALRTIIGDRNTTRRQVEHLIELNTRSDNVIIQVMPFDGGPHAFRGMIATLHRFPPPAPDILLTDSYGRETIQDRPSVVEQATHHLDLMRGMALSREASTRIMRETLDQLAESSSGSR</sequence>
<dbReference type="GO" id="GO:0003677">
    <property type="term" value="F:DNA binding"/>
    <property type="evidence" value="ECO:0007669"/>
    <property type="project" value="InterPro"/>
</dbReference>
<dbReference type="SUPFAM" id="SSF47413">
    <property type="entry name" value="lambda repressor-like DNA-binding domains"/>
    <property type="match status" value="1"/>
</dbReference>
<dbReference type="Pfam" id="PF13560">
    <property type="entry name" value="HTH_31"/>
    <property type="match status" value="1"/>
</dbReference>